<protein>
    <submittedName>
        <fullName evidence="2">Uncharacterized protein</fullName>
    </submittedName>
</protein>
<feature type="chain" id="PRO_5045516951" evidence="1">
    <location>
        <begin position="18"/>
        <end position="192"/>
    </location>
</feature>
<feature type="signal peptide" evidence="1">
    <location>
        <begin position="1"/>
        <end position="17"/>
    </location>
</feature>
<evidence type="ECO:0000313" key="3">
    <source>
        <dbReference type="Proteomes" id="UP001600064"/>
    </source>
</evidence>
<keyword evidence="3" id="KW-1185">Reference proteome</keyword>
<dbReference type="GeneID" id="98126563"/>
<evidence type="ECO:0000313" key="2">
    <source>
        <dbReference type="EMBL" id="KAL2265978.1"/>
    </source>
</evidence>
<keyword evidence="1" id="KW-0732">Signal</keyword>
<organism evidence="2 3">
    <name type="scientific">Remersonia thermophila</name>
    <dbReference type="NCBI Taxonomy" id="72144"/>
    <lineage>
        <taxon>Eukaryota</taxon>
        <taxon>Fungi</taxon>
        <taxon>Dikarya</taxon>
        <taxon>Ascomycota</taxon>
        <taxon>Pezizomycotina</taxon>
        <taxon>Sordariomycetes</taxon>
        <taxon>Sordariomycetidae</taxon>
        <taxon>Sordariales</taxon>
        <taxon>Sordariales incertae sedis</taxon>
        <taxon>Remersonia</taxon>
    </lineage>
</organism>
<sequence>MRFSIFAILAAVSLSAACNFNPIEEGWVKTIMCFALKAIAINKTTEELGKDGHGPWEDIITGLKDMSTTIEASINATLAVPLDIKYTGTDALNVVAAYFYQGSVIIELMKRLTHKARDVDRVADIKRSMAWALSDLGLAEEMLSFGLRNAVDEEDAAATIDRIRNEIQRIQDAAARSYGMPDGSHGTQLGTY</sequence>
<dbReference type="EMBL" id="JAZGUE010000005">
    <property type="protein sequence ID" value="KAL2265978.1"/>
    <property type="molecule type" value="Genomic_DNA"/>
</dbReference>
<comment type="caution">
    <text evidence="2">The sequence shown here is derived from an EMBL/GenBank/DDBJ whole genome shotgun (WGS) entry which is preliminary data.</text>
</comment>
<gene>
    <name evidence="2" type="ORF">VTJ83DRAFT_5330</name>
</gene>
<reference evidence="2 3" key="1">
    <citation type="journal article" date="2024" name="Commun. Biol.">
        <title>Comparative genomic analysis of thermophilic fungi reveals convergent evolutionary adaptations and gene losses.</title>
        <authorList>
            <person name="Steindorff A.S."/>
            <person name="Aguilar-Pontes M.V."/>
            <person name="Robinson A.J."/>
            <person name="Andreopoulos B."/>
            <person name="LaButti K."/>
            <person name="Kuo A."/>
            <person name="Mondo S."/>
            <person name="Riley R."/>
            <person name="Otillar R."/>
            <person name="Haridas S."/>
            <person name="Lipzen A."/>
            <person name="Grimwood J."/>
            <person name="Schmutz J."/>
            <person name="Clum A."/>
            <person name="Reid I.D."/>
            <person name="Moisan M.C."/>
            <person name="Butler G."/>
            <person name="Nguyen T.T.M."/>
            <person name="Dewar K."/>
            <person name="Conant G."/>
            <person name="Drula E."/>
            <person name="Henrissat B."/>
            <person name="Hansel C."/>
            <person name="Singer S."/>
            <person name="Hutchinson M.I."/>
            <person name="de Vries R.P."/>
            <person name="Natvig D.O."/>
            <person name="Powell A.J."/>
            <person name="Tsang A."/>
            <person name="Grigoriev I.V."/>
        </authorList>
    </citation>
    <scope>NUCLEOTIDE SEQUENCE [LARGE SCALE GENOMIC DNA]</scope>
    <source>
        <strain evidence="2 3">ATCC 22073</strain>
    </source>
</reference>
<dbReference type="RefSeq" id="XP_070864705.1">
    <property type="nucleotide sequence ID" value="XM_071011919.1"/>
</dbReference>
<dbReference type="Proteomes" id="UP001600064">
    <property type="component" value="Unassembled WGS sequence"/>
</dbReference>
<name>A0ABR4D6M2_9PEZI</name>
<evidence type="ECO:0000256" key="1">
    <source>
        <dbReference type="SAM" id="SignalP"/>
    </source>
</evidence>
<accession>A0ABR4D6M2</accession>
<proteinExistence type="predicted"/>
<dbReference type="PROSITE" id="PS51257">
    <property type="entry name" value="PROKAR_LIPOPROTEIN"/>
    <property type="match status" value="1"/>
</dbReference>